<evidence type="ECO:0000259" key="2">
    <source>
        <dbReference type="Pfam" id="PF26130"/>
    </source>
</evidence>
<organism evidence="3 4">
    <name type="scientific">Heracleum sosnowskyi</name>
    <dbReference type="NCBI Taxonomy" id="360622"/>
    <lineage>
        <taxon>Eukaryota</taxon>
        <taxon>Viridiplantae</taxon>
        <taxon>Streptophyta</taxon>
        <taxon>Embryophyta</taxon>
        <taxon>Tracheophyta</taxon>
        <taxon>Spermatophyta</taxon>
        <taxon>Magnoliopsida</taxon>
        <taxon>eudicotyledons</taxon>
        <taxon>Gunneridae</taxon>
        <taxon>Pentapetalae</taxon>
        <taxon>asterids</taxon>
        <taxon>campanulids</taxon>
        <taxon>Apiales</taxon>
        <taxon>Apiaceae</taxon>
        <taxon>Apioideae</taxon>
        <taxon>apioid superclade</taxon>
        <taxon>Tordylieae</taxon>
        <taxon>Tordyliinae</taxon>
        <taxon>Heracleum</taxon>
    </lineage>
</organism>
<gene>
    <name evidence="3" type="ORF">POM88_029001</name>
</gene>
<evidence type="ECO:0000313" key="3">
    <source>
        <dbReference type="EMBL" id="KAK1372808.1"/>
    </source>
</evidence>
<reference evidence="3" key="1">
    <citation type="submission" date="2023-02" db="EMBL/GenBank/DDBJ databases">
        <title>Genome of toxic invasive species Heracleum sosnowskyi carries increased number of genes despite the absence of recent whole-genome duplications.</title>
        <authorList>
            <person name="Schelkunov M."/>
            <person name="Shtratnikova V."/>
            <person name="Makarenko M."/>
            <person name="Klepikova A."/>
            <person name="Omelchenko D."/>
            <person name="Novikova G."/>
            <person name="Obukhova E."/>
            <person name="Bogdanov V."/>
            <person name="Penin A."/>
            <person name="Logacheva M."/>
        </authorList>
    </citation>
    <scope>NUCLEOTIDE SEQUENCE</scope>
    <source>
        <strain evidence="3">Hsosn_3</strain>
        <tissue evidence="3">Leaf</tissue>
    </source>
</reference>
<feature type="region of interest" description="Disordered" evidence="1">
    <location>
        <begin position="114"/>
        <end position="216"/>
    </location>
</feature>
<dbReference type="InterPro" id="IPR058594">
    <property type="entry name" value="PB1-like_dom_pln"/>
</dbReference>
<name>A0AAD8HUY6_9APIA</name>
<protein>
    <recommendedName>
        <fullName evidence="2">PB1-like domain-containing protein</fullName>
    </recommendedName>
</protein>
<dbReference type="AlphaFoldDB" id="A0AAD8HUY6"/>
<keyword evidence="4" id="KW-1185">Reference proteome</keyword>
<dbReference type="Pfam" id="PF26130">
    <property type="entry name" value="PB1-like"/>
    <property type="match status" value="1"/>
</dbReference>
<sequence length="216" mass="24988">MNSIRVEIQDGGEFNTKEGIYYYKGGTIDNIYNVDISALSIDRCLNFLRDIRYGNGLKLYYKKPLTTGKESYILLWNDESVEQLRKDAMPLGSVCLFVDHCAEEKVDDVVEEMNFESDGSEPDDHDYEEEQYSDSEESRDEDSIGDDVESDSDEEVEAIRERKRMLKEGMINPLREGNLTDMNIGNGVFDRDEERQHEPRSEARTESKTKNRHDPC</sequence>
<comment type="caution">
    <text evidence="3">The sequence shown here is derived from an EMBL/GenBank/DDBJ whole genome shotgun (WGS) entry which is preliminary data.</text>
</comment>
<feature type="compositionally biased region" description="Acidic residues" evidence="1">
    <location>
        <begin position="114"/>
        <end position="156"/>
    </location>
</feature>
<reference evidence="3" key="2">
    <citation type="submission" date="2023-05" db="EMBL/GenBank/DDBJ databases">
        <authorList>
            <person name="Schelkunov M.I."/>
        </authorList>
    </citation>
    <scope>NUCLEOTIDE SEQUENCE</scope>
    <source>
        <strain evidence="3">Hsosn_3</strain>
        <tissue evidence="3">Leaf</tissue>
    </source>
</reference>
<feature type="domain" description="PB1-like" evidence="2">
    <location>
        <begin position="3"/>
        <end position="95"/>
    </location>
</feature>
<dbReference type="EMBL" id="JAUIZM010000007">
    <property type="protein sequence ID" value="KAK1372808.1"/>
    <property type="molecule type" value="Genomic_DNA"/>
</dbReference>
<proteinExistence type="predicted"/>
<evidence type="ECO:0000256" key="1">
    <source>
        <dbReference type="SAM" id="MobiDB-lite"/>
    </source>
</evidence>
<evidence type="ECO:0000313" key="4">
    <source>
        <dbReference type="Proteomes" id="UP001237642"/>
    </source>
</evidence>
<feature type="compositionally biased region" description="Basic and acidic residues" evidence="1">
    <location>
        <begin position="189"/>
        <end position="216"/>
    </location>
</feature>
<dbReference type="Proteomes" id="UP001237642">
    <property type="component" value="Unassembled WGS sequence"/>
</dbReference>
<accession>A0AAD8HUY6</accession>